<dbReference type="AlphaFoldDB" id="A0A1H7WN14"/>
<dbReference type="EMBL" id="FOBW01000001">
    <property type="protein sequence ID" value="SEM22811.1"/>
    <property type="molecule type" value="Genomic_DNA"/>
</dbReference>
<dbReference type="STRING" id="930146.SAMN05192533_101510"/>
<sequence>MSIDNNYLKWIFLVFSILIFNILVIKTRKRLPITVIYSTTFFALCIQQYFDTYATYYFKAWGFFMRDHADFASLLVKWGIYPAASILIINWYPYQSTKWKKFGYLMGWAVFSTVFEWASLKLGIHWHNNWNLFYSFMVYPVIYYVFLILHVKFFKWLRQKESLSH</sequence>
<organism evidence="2 3">
    <name type="scientific">Mesobacillus persicus</name>
    <dbReference type="NCBI Taxonomy" id="930146"/>
    <lineage>
        <taxon>Bacteria</taxon>
        <taxon>Bacillati</taxon>
        <taxon>Bacillota</taxon>
        <taxon>Bacilli</taxon>
        <taxon>Bacillales</taxon>
        <taxon>Bacillaceae</taxon>
        <taxon>Mesobacillus</taxon>
    </lineage>
</organism>
<evidence type="ECO:0000313" key="2">
    <source>
        <dbReference type="EMBL" id="SEM22811.1"/>
    </source>
</evidence>
<keyword evidence="1" id="KW-1133">Transmembrane helix</keyword>
<proteinExistence type="predicted"/>
<dbReference type="InterPro" id="IPR048147">
    <property type="entry name" value="CBO0543-like"/>
</dbReference>
<gene>
    <name evidence="2" type="ORF">SAMN05192533_101510</name>
</gene>
<feature type="transmembrane region" description="Helical" evidence="1">
    <location>
        <begin position="70"/>
        <end position="90"/>
    </location>
</feature>
<name>A0A1H7WN14_9BACI</name>
<keyword evidence="1" id="KW-0812">Transmembrane</keyword>
<reference evidence="3" key="1">
    <citation type="submission" date="2016-10" db="EMBL/GenBank/DDBJ databases">
        <authorList>
            <person name="Varghese N."/>
            <person name="Submissions S."/>
        </authorList>
    </citation>
    <scope>NUCLEOTIDE SEQUENCE [LARGE SCALE GENOMIC DNA]</scope>
    <source>
        <strain evidence="3">B48,IBRC-M 10115,DSM 25386,CECT 8001</strain>
    </source>
</reference>
<feature type="transmembrane region" description="Helical" evidence="1">
    <location>
        <begin position="102"/>
        <end position="120"/>
    </location>
</feature>
<keyword evidence="1" id="KW-0472">Membrane</keyword>
<keyword evidence="3" id="KW-1185">Reference proteome</keyword>
<protein>
    <submittedName>
        <fullName evidence="2">Uncharacterized protein</fullName>
    </submittedName>
</protein>
<dbReference type="NCBIfam" id="NF041644">
    <property type="entry name" value="CBO0543_fam"/>
    <property type="match status" value="1"/>
</dbReference>
<dbReference type="Proteomes" id="UP000198553">
    <property type="component" value="Unassembled WGS sequence"/>
</dbReference>
<evidence type="ECO:0000313" key="3">
    <source>
        <dbReference type="Proteomes" id="UP000198553"/>
    </source>
</evidence>
<feature type="transmembrane region" description="Helical" evidence="1">
    <location>
        <begin position="132"/>
        <end position="151"/>
    </location>
</feature>
<accession>A0A1H7WN14</accession>
<dbReference type="RefSeq" id="WP_090740799.1">
    <property type="nucleotide sequence ID" value="NZ_FOBW01000001.1"/>
</dbReference>
<feature type="transmembrane region" description="Helical" evidence="1">
    <location>
        <begin position="31"/>
        <end position="50"/>
    </location>
</feature>
<feature type="transmembrane region" description="Helical" evidence="1">
    <location>
        <begin position="6"/>
        <end position="24"/>
    </location>
</feature>
<evidence type="ECO:0000256" key="1">
    <source>
        <dbReference type="SAM" id="Phobius"/>
    </source>
</evidence>